<name>A0A015X881_BACFG</name>
<protein>
    <submittedName>
        <fullName evidence="1">Uncharacterized protein</fullName>
    </submittedName>
</protein>
<sequence>MVLENGSSVSGDFNSVIAITELEHTNKSVIETTETLYFVKVQNVSM</sequence>
<evidence type="ECO:0000313" key="1">
    <source>
        <dbReference type="EMBL" id="EXY88875.1"/>
    </source>
</evidence>
<reference evidence="1 2" key="1">
    <citation type="submission" date="2014-02" db="EMBL/GenBank/DDBJ databases">
        <authorList>
            <person name="Sears C."/>
            <person name="Carroll K."/>
            <person name="Sack B.R."/>
            <person name="Qadri F."/>
            <person name="Myers L.L."/>
            <person name="Chung G.-T."/>
            <person name="Escheverria P."/>
            <person name="Fraser C.M."/>
            <person name="Sadzewicz L."/>
            <person name="Shefchek K.A."/>
            <person name="Tallon L."/>
            <person name="Das S.P."/>
            <person name="Daugherty S."/>
            <person name="Mongodin E.F."/>
        </authorList>
    </citation>
    <scope>NUCLEOTIDE SEQUENCE [LARGE SCALE GENOMIC DNA]</scope>
    <source>
        <strain evidence="2">3998T(B)3</strain>
    </source>
</reference>
<organism evidence="1 2">
    <name type="scientific">Bacteroides fragilis str. 3998T(B)3</name>
    <dbReference type="NCBI Taxonomy" id="1339316"/>
    <lineage>
        <taxon>Bacteria</taxon>
        <taxon>Pseudomonadati</taxon>
        <taxon>Bacteroidota</taxon>
        <taxon>Bacteroidia</taxon>
        <taxon>Bacteroidales</taxon>
        <taxon>Bacteroidaceae</taxon>
        <taxon>Bacteroides</taxon>
    </lineage>
</organism>
<gene>
    <name evidence="1" type="ORF">M125_4466</name>
</gene>
<comment type="caution">
    <text evidence="1">The sequence shown here is derived from an EMBL/GenBank/DDBJ whole genome shotgun (WGS) entry which is preliminary data.</text>
</comment>
<dbReference type="AlphaFoldDB" id="A0A015X881"/>
<dbReference type="PATRIC" id="fig|1339316.3.peg.4245"/>
<dbReference type="EMBL" id="JGDB01000265">
    <property type="protein sequence ID" value="EXY88875.1"/>
    <property type="molecule type" value="Genomic_DNA"/>
</dbReference>
<accession>A0A015X881</accession>
<proteinExistence type="predicted"/>
<evidence type="ECO:0000313" key="2">
    <source>
        <dbReference type="Proteomes" id="UP000020773"/>
    </source>
</evidence>
<dbReference type="Proteomes" id="UP000020773">
    <property type="component" value="Unassembled WGS sequence"/>
</dbReference>